<feature type="region of interest" description="Disordered" evidence="1">
    <location>
        <begin position="16"/>
        <end position="72"/>
    </location>
</feature>
<organism evidence="3 4">
    <name type="scientific">Branchiostoma belcheri</name>
    <name type="common">Amphioxus</name>
    <dbReference type="NCBI Taxonomy" id="7741"/>
    <lineage>
        <taxon>Eukaryota</taxon>
        <taxon>Metazoa</taxon>
        <taxon>Chordata</taxon>
        <taxon>Cephalochordata</taxon>
        <taxon>Leptocardii</taxon>
        <taxon>Amphioxiformes</taxon>
        <taxon>Branchiostomatidae</taxon>
        <taxon>Branchiostoma</taxon>
    </lineage>
</organism>
<name>A0A6P5AA82_BRABE</name>
<dbReference type="PROSITE" id="PS50041">
    <property type="entry name" value="C_TYPE_LECTIN_2"/>
    <property type="match status" value="1"/>
</dbReference>
<dbReference type="SMART" id="SM00034">
    <property type="entry name" value="CLECT"/>
    <property type="match status" value="1"/>
</dbReference>
<evidence type="ECO:0000259" key="2">
    <source>
        <dbReference type="PROSITE" id="PS50041"/>
    </source>
</evidence>
<evidence type="ECO:0000313" key="3">
    <source>
        <dbReference type="Proteomes" id="UP000515135"/>
    </source>
</evidence>
<dbReference type="Pfam" id="PF00059">
    <property type="entry name" value="Lectin_C"/>
    <property type="match status" value="1"/>
</dbReference>
<dbReference type="GeneID" id="109484304"/>
<dbReference type="Gene3D" id="3.10.100.10">
    <property type="entry name" value="Mannose-Binding Protein A, subunit A"/>
    <property type="match status" value="1"/>
</dbReference>
<reference evidence="4" key="1">
    <citation type="submission" date="2025-08" db="UniProtKB">
        <authorList>
            <consortium name="RefSeq"/>
        </authorList>
    </citation>
    <scope>IDENTIFICATION</scope>
    <source>
        <tissue evidence="4">Gonad</tissue>
    </source>
</reference>
<sequence length="305" mass="33601">MEENVYKVACNVSNSYNEDASNDYEEACTVSPSRVSTTKRAAGLNLASDSAKEPGSSGSLSERQAADPRPASAETAGYIPAFGMSSPAMKMSDLKMTVRKLDRETEKSVNNVAASVAQLTMSELKKKILQRSSKLEDMMKNKQDKPEKERAPIRLPATCPDGYKKHLEVCYKVFAALKTFSKSAETCRADGGTLAMPRDAGIDNFLVSLMKQTFDFWIGLHDERQEGKWEWIDGTSLGTGYNRWKSGQPNNYGGKQHCALYWGSGRSLSSVFCCSRQVTGRPHMREAAPATVVKRGFRHPGVKTT</sequence>
<feature type="compositionally biased region" description="Polar residues" evidence="1">
    <location>
        <begin position="30"/>
        <end position="39"/>
    </location>
</feature>
<evidence type="ECO:0000313" key="4">
    <source>
        <dbReference type="RefSeq" id="XP_019643119.1"/>
    </source>
</evidence>
<dbReference type="PANTHER" id="PTHR22801:SF63">
    <property type="entry name" value="C-TYPE LECTIN DOMAIN-CONTAINING PROTEIN"/>
    <property type="match status" value="1"/>
</dbReference>
<proteinExistence type="predicted"/>
<dbReference type="RefSeq" id="XP_019643119.1">
    <property type="nucleotide sequence ID" value="XM_019787560.1"/>
</dbReference>
<keyword evidence="3" id="KW-1185">Reference proteome</keyword>
<dbReference type="Proteomes" id="UP000515135">
    <property type="component" value="Unplaced"/>
</dbReference>
<dbReference type="AlphaFoldDB" id="A0A6P5AA82"/>
<dbReference type="InterPro" id="IPR050801">
    <property type="entry name" value="Ca-Dep_Lectins_ImmuneDev"/>
</dbReference>
<dbReference type="PANTHER" id="PTHR22801">
    <property type="entry name" value="LITHOSTATHINE"/>
    <property type="match status" value="1"/>
</dbReference>
<protein>
    <submittedName>
        <fullName evidence="4">Hepatic lectin-like</fullName>
    </submittedName>
</protein>
<evidence type="ECO:0000256" key="1">
    <source>
        <dbReference type="SAM" id="MobiDB-lite"/>
    </source>
</evidence>
<dbReference type="OrthoDB" id="418245at2759"/>
<gene>
    <name evidence="4" type="primary">LOC109484304</name>
</gene>
<dbReference type="InterPro" id="IPR001304">
    <property type="entry name" value="C-type_lectin-like"/>
</dbReference>
<feature type="domain" description="C-type lectin" evidence="2">
    <location>
        <begin position="166"/>
        <end position="273"/>
    </location>
</feature>
<dbReference type="InterPro" id="IPR016187">
    <property type="entry name" value="CTDL_fold"/>
</dbReference>
<dbReference type="SUPFAM" id="SSF56436">
    <property type="entry name" value="C-type lectin-like"/>
    <property type="match status" value="1"/>
</dbReference>
<dbReference type="KEGG" id="bbel:109484304"/>
<accession>A0A6P5AA82</accession>
<dbReference type="InterPro" id="IPR016186">
    <property type="entry name" value="C-type_lectin-like/link_sf"/>
</dbReference>